<proteinExistence type="predicted"/>
<keyword evidence="8" id="KW-1185">Reference proteome</keyword>
<dbReference type="InterPro" id="IPR021190">
    <property type="entry name" value="Pept_M10A"/>
</dbReference>
<evidence type="ECO:0000313" key="7">
    <source>
        <dbReference type="EMBL" id="GBH33408.1"/>
    </source>
</evidence>
<dbReference type="Gene3D" id="3.40.390.10">
    <property type="entry name" value="Collagenase (Catalytic Domain)"/>
    <property type="match status" value="1"/>
</dbReference>
<dbReference type="Pfam" id="PF00413">
    <property type="entry name" value="Peptidase_M10"/>
    <property type="match status" value="1"/>
</dbReference>
<name>A0A2S2KPL3_9ARCH</name>
<keyword evidence="2" id="KW-0479">Metal-binding</keyword>
<keyword evidence="4" id="KW-0862">Zinc</keyword>
<keyword evidence="1" id="KW-0645">Protease</keyword>
<keyword evidence="3" id="KW-0378">Hydrolase</keyword>
<evidence type="ECO:0000256" key="3">
    <source>
        <dbReference type="ARBA" id="ARBA00022801"/>
    </source>
</evidence>
<dbReference type="GO" id="GO:0004222">
    <property type="term" value="F:metalloendopeptidase activity"/>
    <property type="evidence" value="ECO:0007669"/>
    <property type="project" value="InterPro"/>
</dbReference>
<dbReference type="GO" id="GO:0031012">
    <property type="term" value="C:extracellular matrix"/>
    <property type="evidence" value="ECO:0007669"/>
    <property type="project" value="InterPro"/>
</dbReference>
<keyword evidence="5" id="KW-1133">Transmembrane helix</keyword>
<evidence type="ECO:0000313" key="8">
    <source>
        <dbReference type="Proteomes" id="UP000245829"/>
    </source>
</evidence>
<protein>
    <recommendedName>
        <fullName evidence="6">Peptidase M10 metallopeptidase domain-containing protein</fullName>
    </recommendedName>
</protein>
<dbReference type="GO" id="GO:0008270">
    <property type="term" value="F:zinc ion binding"/>
    <property type="evidence" value="ECO:0007669"/>
    <property type="project" value="InterPro"/>
</dbReference>
<dbReference type="GO" id="GO:0006508">
    <property type="term" value="P:proteolysis"/>
    <property type="evidence" value="ECO:0007669"/>
    <property type="project" value="UniProtKB-KW"/>
</dbReference>
<dbReference type="SUPFAM" id="SSF55486">
    <property type="entry name" value="Metalloproteases ('zincins'), catalytic domain"/>
    <property type="match status" value="1"/>
</dbReference>
<evidence type="ECO:0000256" key="2">
    <source>
        <dbReference type="ARBA" id="ARBA00022723"/>
    </source>
</evidence>
<keyword evidence="5" id="KW-0812">Transmembrane</keyword>
<comment type="caution">
    <text evidence="7">The sequence shown here is derived from an EMBL/GenBank/DDBJ whole genome shotgun (WGS) entry which is preliminary data.</text>
</comment>
<dbReference type="Proteomes" id="UP000245829">
    <property type="component" value="Unassembled WGS sequence"/>
</dbReference>
<evidence type="ECO:0000256" key="5">
    <source>
        <dbReference type="SAM" id="Phobius"/>
    </source>
</evidence>
<evidence type="ECO:0000259" key="6">
    <source>
        <dbReference type="Pfam" id="PF00413"/>
    </source>
</evidence>
<feature type="transmembrane region" description="Helical" evidence="5">
    <location>
        <begin position="46"/>
        <end position="66"/>
    </location>
</feature>
<dbReference type="EMBL" id="BGKI01000001">
    <property type="protein sequence ID" value="GBH33408.1"/>
    <property type="molecule type" value="Genomic_DNA"/>
</dbReference>
<sequence>MVYVHLDKQNGDSAAMGEKLDQISNQIGLINQKYEKLDSVLHRNTSCFFVLFCSIIVVFFVIIFSISHSNIQPLESGHFITQSLIGDSIDTWLSWKLSDSERIFHVHIINHAKTSQKNIDLIKESIMSEKIIEINDLDTHKGTSKNSSKFYKGWQGVLNEFDSLELRYNIPIRLHVHESTSDDGDILILLVDEKNSEGYSGYTRSIIDEDKNQILKSRITIYESSKLDGNRLAAITRHEMGHALGLQHSTDPDDLMYYKITTTNPFISECDVSALKSLYGGETMSKFLCEK</sequence>
<reference evidence="7 8" key="1">
    <citation type="submission" date="2018-05" db="EMBL/GenBank/DDBJ databases">
        <title>genome sequencing of Nitrosopumilus sp. NM25.</title>
        <authorList>
            <person name="Mori K."/>
            <person name="Nakagawa T."/>
        </authorList>
    </citation>
    <scope>NUCLEOTIDE SEQUENCE [LARGE SCALE GENOMIC DNA]</scope>
    <source>
        <strain evidence="7 8">NM25</strain>
    </source>
</reference>
<accession>A0A2S2KPL3</accession>
<dbReference type="InterPro" id="IPR001818">
    <property type="entry name" value="Pept_M10_metallopeptidase"/>
</dbReference>
<dbReference type="AlphaFoldDB" id="A0A2S2KPL3"/>
<feature type="domain" description="Peptidase M10 metallopeptidase" evidence="6">
    <location>
        <begin position="225"/>
        <end position="280"/>
    </location>
</feature>
<evidence type="ECO:0000256" key="4">
    <source>
        <dbReference type="ARBA" id="ARBA00022833"/>
    </source>
</evidence>
<organism evidence="7 8">
    <name type="scientific">Nitrosopumilus zosterae</name>
    <dbReference type="NCBI Taxonomy" id="718286"/>
    <lineage>
        <taxon>Archaea</taxon>
        <taxon>Nitrososphaerota</taxon>
        <taxon>Nitrososphaeria</taxon>
        <taxon>Nitrosopumilales</taxon>
        <taxon>Nitrosopumilaceae</taxon>
        <taxon>Nitrosopumilus</taxon>
    </lineage>
</organism>
<dbReference type="InterPro" id="IPR024079">
    <property type="entry name" value="MetalloPept_cat_dom_sf"/>
</dbReference>
<keyword evidence="5" id="KW-0472">Membrane</keyword>
<dbReference type="PRINTS" id="PR00138">
    <property type="entry name" value="MATRIXIN"/>
</dbReference>
<gene>
    <name evidence="7" type="ORF">NZNM25_01990</name>
</gene>
<evidence type="ECO:0000256" key="1">
    <source>
        <dbReference type="ARBA" id="ARBA00022670"/>
    </source>
</evidence>